<proteinExistence type="predicted"/>
<evidence type="ECO:0000313" key="1">
    <source>
        <dbReference type="EMBL" id="KOE99779.1"/>
    </source>
</evidence>
<protein>
    <submittedName>
        <fullName evidence="1">Uncharacterized protein</fullName>
    </submittedName>
</protein>
<evidence type="ECO:0000313" key="2">
    <source>
        <dbReference type="Proteomes" id="UP000036890"/>
    </source>
</evidence>
<sequence>MASRMVELMLKELEAEGCSVDLKWVDSADRIHQWQATPLDVTAVRQNLLQVSVGHPERIVVRGVVELLSSRGRIEVLSFEGQKIAATFPSELFDNVRRLRLGQDSTFTFTRTVTTNARIGQTVEAYSLVGFVADNADGSMEYLPEHV</sequence>
<name>A0A0L8ACB8_9GAMM</name>
<dbReference type="EMBL" id="AJLO02000016">
    <property type="protein sequence ID" value="KOE99779.1"/>
    <property type="molecule type" value="Genomic_DNA"/>
</dbReference>
<dbReference type="AlphaFoldDB" id="A0A0L8ACB8"/>
<dbReference type="Proteomes" id="UP000036890">
    <property type="component" value="Unassembled WGS sequence"/>
</dbReference>
<gene>
    <name evidence="1" type="ORF">W7K_08095</name>
</gene>
<comment type="caution">
    <text evidence="1">The sequence shown here is derived from an EMBL/GenBank/DDBJ whole genome shotgun (WGS) entry which is preliminary data.</text>
</comment>
<reference evidence="1 2" key="1">
    <citation type="journal article" date="2012" name="J. Bacteriol.">
        <title>Genome sequence of a novel nicotine-degrading strain, Pseudomonas geniculata N1.</title>
        <authorList>
            <person name="Tang H."/>
            <person name="Yu H."/>
            <person name="Tai C."/>
            <person name="Huang K."/>
            <person name="Liu Y."/>
            <person name="Wang L."/>
            <person name="Yao Y."/>
            <person name="Wu G."/>
            <person name="Xu P."/>
        </authorList>
    </citation>
    <scope>NUCLEOTIDE SEQUENCE [LARGE SCALE GENOMIC DNA]</scope>
    <source>
        <strain evidence="1 2">N1</strain>
    </source>
</reference>
<organism evidence="1 2">
    <name type="scientific">Stenotrophomonas geniculata N1</name>
    <dbReference type="NCBI Taxonomy" id="1167641"/>
    <lineage>
        <taxon>Bacteria</taxon>
        <taxon>Pseudomonadati</taxon>
        <taxon>Pseudomonadota</taxon>
        <taxon>Gammaproteobacteria</taxon>
        <taxon>Lysobacterales</taxon>
        <taxon>Lysobacteraceae</taxon>
        <taxon>Stenotrophomonas</taxon>
    </lineage>
</organism>
<accession>A0A0L8ACB8</accession>